<keyword evidence="3" id="KW-1185">Reference proteome</keyword>
<dbReference type="AlphaFoldDB" id="A0AAV3U5I9"/>
<evidence type="ECO:0000259" key="1">
    <source>
        <dbReference type="Pfam" id="PF12633"/>
    </source>
</evidence>
<dbReference type="PANTHER" id="PTHR38760">
    <property type="entry name" value="ADENYLATE CYCLASE"/>
    <property type="match status" value="1"/>
</dbReference>
<dbReference type="Proteomes" id="UP001409585">
    <property type="component" value="Unassembled WGS sequence"/>
</dbReference>
<evidence type="ECO:0000313" key="3">
    <source>
        <dbReference type="Proteomes" id="UP001409585"/>
    </source>
</evidence>
<dbReference type="InterPro" id="IPR000274">
    <property type="entry name" value="Adenylate_cyclase_1"/>
</dbReference>
<accession>A0AAV3U5I9</accession>
<gene>
    <name evidence="2" type="ORF">GCM10025791_31000</name>
</gene>
<dbReference type="Pfam" id="PF12633">
    <property type="entry name" value="Adenyl_cycl_N"/>
    <property type="match status" value="1"/>
</dbReference>
<name>A0AAV3U5I9_9ALTE</name>
<dbReference type="PANTHER" id="PTHR38760:SF1">
    <property type="entry name" value="ADENYLATE CYCLASE"/>
    <property type="match status" value="1"/>
</dbReference>
<protein>
    <submittedName>
        <fullName evidence="2">Class I adenylate cyclase</fullName>
    </submittedName>
</protein>
<dbReference type="EMBL" id="BAABLX010000028">
    <property type="protein sequence ID" value="GAA4948746.1"/>
    <property type="molecule type" value="Genomic_DNA"/>
</dbReference>
<dbReference type="RefSeq" id="WP_345424253.1">
    <property type="nucleotide sequence ID" value="NZ_AP031496.1"/>
</dbReference>
<comment type="caution">
    <text evidence="2">The sequence shown here is derived from an EMBL/GenBank/DDBJ whole genome shotgun (WGS) entry which is preliminary data.</text>
</comment>
<organism evidence="2 3">
    <name type="scientific">Halioxenophilus aromaticivorans</name>
    <dbReference type="NCBI Taxonomy" id="1306992"/>
    <lineage>
        <taxon>Bacteria</taxon>
        <taxon>Pseudomonadati</taxon>
        <taxon>Pseudomonadota</taxon>
        <taxon>Gammaproteobacteria</taxon>
        <taxon>Alteromonadales</taxon>
        <taxon>Alteromonadaceae</taxon>
        <taxon>Halioxenophilus</taxon>
    </lineage>
</organism>
<dbReference type="PIRSF" id="PIRSF001444">
    <property type="entry name" value="Adenylate_cycl"/>
    <property type="match status" value="1"/>
</dbReference>
<dbReference type="GO" id="GO:0004016">
    <property type="term" value="F:adenylate cyclase activity"/>
    <property type="evidence" value="ECO:0007669"/>
    <property type="project" value="InterPro"/>
</dbReference>
<dbReference type="GO" id="GO:0006171">
    <property type="term" value="P:cAMP biosynthetic process"/>
    <property type="evidence" value="ECO:0007669"/>
    <property type="project" value="InterPro"/>
</dbReference>
<dbReference type="InterPro" id="IPR024685">
    <property type="entry name" value="Adenylate_cyclase_1_N"/>
</dbReference>
<reference evidence="3" key="1">
    <citation type="journal article" date="2019" name="Int. J. Syst. Evol. Microbiol.">
        <title>The Global Catalogue of Microorganisms (GCM) 10K type strain sequencing project: providing services to taxonomists for standard genome sequencing and annotation.</title>
        <authorList>
            <consortium name="The Broad Institute Genomics Platform"/>
            <consortium name="The Broad Institute Genome Sequencing Center for Infectious Disease"/>
            <person name="Wu L."/>
            <person name="Ma J."/>
        </authorList>
    </citation>
    <scope>NUCLEOTIDE SEQUENCE [LARGE SCALE GENOMIC DNA]</scope>
    <source>
        <strain evidence="3">JCM 19134</strain>
    </source>
</reference>
<feature type="domain" description="Adenylate cyclase class-I N-terminal" evidence="1">
    <location>
        <begin position="18"/>
        <end position="213"/>
    </location>
</feature>
<evidence type="ECO:0000313" key="2">
    <source>
        <dbReference type="EMBL" id="GAA4948746.1"/>
    </source>
</evidence>
<proteinExistence type="predicted"/>
<sequence length="951" mass="109479">MEQPIDIANLDQGLDRDQLKKLKKRFLAISEERLARTRLGLNDRQQLVLDTLAALFHYNHPGLPGYVSHKTPAKLSNFKPDNRTKLAVKRLSRSFNFNEPAGRNNDIYAIFIMGSVGTIAHGSHSDLDVWVCYRPGLDAASVQLLTHKGERISRWAQTLGAEVHCFPMDSEAFKSGQDETLDEESSGSSQHYLLLDEFYRTAIWLGGRIPLWWFIPPEREHDYDHCADLLLRKQFIRPKEVLDFGSTAKIPAGEYIGAGIWHLYKGIDSPYKSVLKLLLLEAYASQHPQGMPLSVDFKKLVYSGATEIDTLDAYVRLYWHLEEYLSRRKESKRLELIRRAFYFKVQCPLTRKPRQQNRLGWQWKIMQAMADQWGWRKDALTLLDNRQEWKAGQVKLEKHHLVHELITSYRFITQFAGKIKAKNVIDKSELEVLGHKLHAAFDRKAGKIEFINPDISNSITESMLLLRHRPQRPSNERWSVYALPNRATPASRHLLLKQSSQLNEILCWSLANGVIDPQTEILIEGANIKPNAIRQYMSSLLACIPLPLAKPDHRDFQNASTLKKVMVFANLTATTLDDDAVSLSQRNQDAFCFGDEPHNLVRSIDVVYLTSWNELVCLSFPQQALQKFTQRYWQLCQAQAASHLPEITVYCSRSPISTVICARMKDYFSQLNEAIAGSAAKHSNKSLRFIFQTDTRYHLLHEQDQHTLLQSFDSEELLTEAVQKPRSQPNYWHLDSRAMHNDPLRLVLENSAAPGIKIFFYLPATNRARLYFVDDYQNITLLQFPFGRLMSLLQSLHQFIRHITQQALVTHYDEQESFGVYPVNFYQLKRDNGRWRHCEHLPVAAETKEPTEFEVKAIAEPGQSRPVEYRFICDQTELEGDLASQLDATARMIRAHRGLAEAYPLYISDLDLSQCRELIAGGRDLLLSDYLNAKNHLEQLINTRTGFINQL</sequence>
<dbReference type="Pfam" id="PF01295">
    <property type="entry name" value="Adenylate_cycl"/>
    <property type="match status" value="1"/>
</dbReference>